<dbReference type="PROSITE" id="PS51257">
    <property type="entry name" value="PROKAR_LIPOPROTEIN"/>
    <property type="match status" value="1"/>
</dbReference>
<dbReference type="EMBL" id="LAPZ01000001">
    <property type="protein sequence ID" value="OSY89246.1"/>
    <property type="molecule type" value="Genomic_DNA"/>
</dbReference>
<name>A0A1Y2PFH3_9FLAO</name>
<evidence type="ECO:0000313" key="1">
    <source>
        <dbReference type="EMBL" id="OSY89246.1"/>
    </source>
</evidence>
<keyword evidence="2" id="KW-1185">Reference proteome</keyword>
<protein>
    <recommendedName>
        <fullName evidence="3">Lipoprotein</fullName>
    </recommendedName>
</protein>
<reference evidence="1 2" key="1">
    <citation type="submission" date="2015-03" db="EMBL/GenBank/DDBJ databases">
        <title>Genome sequence of Tenacibaculum sp. S2-2, isolated from intestinal microbiota of sea cucumber, Apostichopus japonicas.</title>
        <authorList>
            <person name="Shao Z."/>
            <person name="Wang L."/>
            <person name="Li X."/>
        </authorList>
    </citation>
    <scope>NUCLEOTIDE SEQUENCE [LARGE SCALE GENOMIC DNA]</scope>
    <source>
        <strain evidence="1 2">S2-2</strain>
    </source>
</reference>
<evidence type="ECO:0000313" key="2">
    <source>
        <dbReference type="Proteomes" id="UP000194221"/>
    </source>
</evidence>
<sequence>MLRIRIIMIILFSIVLSSCSSRIIYDGITVKNWKVSSGNKNFNATFTDFSGKAYQIANFKKEEVNINIVSEIEKGTIIVYLADEHKKVIWKSEELSKKQIKTKSIVLTKKGNYKVFVEGNEASGTFKINWN</sequence>
<evidence type="ECO:0008006" key="3">
    <source>
        <dbReference type="Google" id="ProtNLM"/>
    </source>
</evidence>
<organism evidence="1 2">
    <name type="scientific">Tenacibaculum holothuriorum</name>
    <dbReference type="NCBI Taxonomy" id="1635173"/>
    <lineage>
        <taxon>Bacteria</taxon>
        <taxon>Pseudomonadati</taxon>
        <taxon>Bacteroidota</taxon>
        <taxon>Flavobacteriia</taxon>
        <taxon>Flavobacteriales</taxon>
        <taxon>Flavobacteriaceae</taxon>
        <taxon>Tenacibaculum</taxon>
    </lineage>
</organism>
<dbReference type="STRING" id="1635173.WH52_00950"/>
<comment type="caution">
    <text evidence="1">The sequence shown here is derived from an EMBL/GenBank/DDBJ whole genome shotgun (WGS) entry which is preliminary data.</text>
</comment>
<dbReference type="InParanoid" id="A0A1Y2PFH3"/>
<proteinExistence type="predicted"/>
<dbReference type="AlphaFoldDB" id="A0A1Y2PFH3"/>
<accession>A0A1Y2PFH3</accession>
<gene>
    <name evidence="1" type="ORF">WH52_00950</name>
</gene>
<dbReference type="Proteomes" id="UP000194221">
    <property type="component" value="Unassembled WGS sequence"/>
</dbReference>
<dbReference type="RefSeq" id="WP_086029044.1">
    <property type="nucleotide sequence ID" value="NZ_LAPZ01000001.1"/>
</dbReference>